<accession>Q94HY2</accession>
<evidence type="ECO:0000313" key="1">
    <source>
        <dbReference type="EMBL" id="AAK39588.1"/>
    </source>
</evidence>
<gene>
    <name evidence="1" type="primary">OSJNBa0076F20.26</name>
</gene>
<evidence type="ECO:0000313" key="2">
    <source>
        <dbReference type="Proteomes" id="UP000000763"/>
    </source>
</evidence>
<proteinExistence type="predicted"/>
<dbReference type="EMBL" id="AC025296">
    <property type="protein sequence ID" value="AAK39588.1"/>
    <property type="molecule type" value="Genomic_DNA"/>
</dbReference>
<name>Q94HY2_ORYSJ</name>
<reference evidence="2" key="2">
    <citation type="journal article" date="2008" name="Nucleic Acids Res.">
        <title>The rice annotation project database (RAP-DB): 2008 update.</title>
        <authorList>
            <consortium name="The rice annotation project (RAP)"/>
        </authorList>
    </citation>
    <scope>GENOME REANNOTATION</scope>
    <source>
        <strain evidence="2">cv. Nipponbare</strain>
    </source>
</reference>
<reference evidence="2" key="1">
    <citation type="journal article" date="2005" name="Nature">
        <title>The map-based sequence of the rice genome.</title>
        <authorList>
            <consortium name="International rice genome sequencing project (IRGSP)"/>
            <person name="Matsumoto T."/>
            <person name="Wu J."/>
            <person name="Kanamori H."/>
            <person name="Katayose Y."/>
            <person name="Fujisawa M."/>
            <person name="Namiki N."/>
            <person name="Mizuno H."/>
            <person name="Yamamoto K."/>
            <person name="Antonio B.A."/>
            <person name="Baba T."/>
            <person name="Sakata K."/>
            <person name="Nagamura Y."/>
            <person name="Aoki H."/>
            <person name="Arikawa K."/>
            <person name="Arita K."/>
            <person name="Bito T."/>
            <person name="Chiden Y."/>
            <person name="Fujitsuka N."/>
            <person name="Fukunaka R."/>
            <person name="Hamada M."/>
            <person name="Harada C."/>
            <person name="Hayashi A."/>
            <person name="Hijishita S."/>
            <person name="Honda M."/>
            <person name="Hosokawa S."/>
            <person name="Ichikawa Y."/>
            <person name="Idonuma A."/>
            <person name="Iijima M."/>
            <person name="Ikeda M."/>
            <person name="Ikeno M."/>
            <person name="Ito K."/>
            <person name="Ito S."/>
            <person name="Ito T."/>
            <person name="Ito Y."/>
            <person name="Ito Y."/>
            <person name="Iwabuchi A."/>
            <person name="Kamiya K."/>
            <person name="Karasawa W."/>
            <person name="Kurita K."/>
            <person name="Katagiri S."/>
            <person name="Kikuta A."/>
            <person name="Kobayashi H."/>
            <person name="Kobayashi N."/>
            <person name="Machita K."/>
            <person name="Maehara T."/>
            <person name="Masukawa M."/>
            <person name="Mizubayashi T."/>
            <person name="Mukai Y."/>
            <person name="Nagasaki H."/>
            <person name="Nagata Y."/>
            <person name="Naito S."/>
            <person name="Nakashima M."/>
            <person name="Nakama Y."/>
            <person name="Nakamichi Y."/>
            <person name="Nakamura M."/>
            <person name="Meguro A."/>
            <person name="Negishi M."/>
            <person name="Ohta I."/>
            <person name="Ohta T."/>
            <person name="Okamoto M."/>
            <person name="Ono N."/>
            <person name="Saji S."/>
            <person name="Sakaguchi M."/>
            <person name="Sakai K."/>
            <person name="Shibata M."/>
            <person name="Shimokawa T."/>
            <person name="Song J."/>
            <person name="Takazaki Y."/>
            <person name="Terasawa K."/>
            <person name="Tsugane M."/>
            <person name="Tsuji K."/>
            <person name="Ueda S."/>
            <person name="Waki K."/>
            <person name="Yamagata H."/>
            <person name="Yamamoto M."/>
            <person name="Yamamoto S."/>
            <person name="Yamane H."/>
            <person name="Yoshiki S."/>
            <person name="Yoshihara R."/>
            <person name="Yukawa K."/>
            <person name="Zhong H."/>
            <person name="Yano M."/>
            <person name="Yuan Q."/>
            <person name="Ouyang S."/>
            <person name="Liu J."/>
            <person name="Jones K.M."/>
            <person name="Gansberger K."/>
            <person name="Moffat K."/>
            <person name="Hill J."/>
            <person name="Bera J."/>
            <person name="Fadrosh D."/>
            <person name="Jin S."/>
            <person name="Johri S."/>
            <person name="Kim M."/>
            <person name="Overton L."/>
            <person name="Reardon M."/>
            <person name="Tsitrin T."/>
            <person name="Vuong H."/>
            <person name="Weaver B."/>
            <person name="Ciecko A."/>
            <person name="Tallon L."/>
            <person name="Jackson J."/>
            <person name="Pai G."/>
            <person name="Aken S.V."/>
            <person name="Utterback T."/>
            <person name="Reidmuller S."/>
            <person name="Feldblyum T."/>
            <person name="Hsiao J."/>
            <person name="Zismann V."/>
            <person name="Iobst S."/>
            <person name="de Vazeille A.R."/>
            <person name="Buell C.R."/>
            <person name="Ying K."/>
            <person name="Li Y."/>
            <person name="Lu T."/>
            <person name="Huang Y."/>
            <person name="Zhao Q."/>
            <person name="Feng Q."/>
            <person name="Zhang L."/>
            <person name="Zhu J."/>
            <person name="Weng Q."/>
            <person name="Mu J."/>
            <person name="Lu Y."/>
            <person name="Fan D."/>
            <person name="Liu Y."/>
            <person name="Guan J."/>
            <person name="Zhang Y."/>
            <person name="Yu S."/>
            <person name="Liu X."/>
            <person name="Zhang Y."/>
            <person name="Hong G."/>
            <person name="Han B."/>
            <person name="Choisne N."/>
            <person name="Demange N."/>
            <person name="Orjeda G."/>
            <person name="Samain S."/>
            <person name="Cattolico L."/>
            <person name="Pelletier E."/>
            <person name="Couloux A."/>
            <person name="Segurens B."/>
            <person name="Wincker P."/>
            <person name="D'Hont A."/>
            <person name="Scarpelli C."/>
            <person name="Weissenbach J."/>
            <person name="Salanoubat M."/>
            <person name="Quetier F."/>
            <person name="Yu Y."/>
            <person name="Kim H.R."/>
            <person name="Rambo T."/>
            <person name="Currie J."/>
            <person name="Collura K."/>
            <person name="Luo M."/>
            <person name="Yang T."/>
            <person name="Ammiraju J.S.S."/>
            <person name="Engler F."/>
            <person name="Soderlund C."/>
            <person name="Wing R.A."/>
            <person name="Palmer L.E."/>
            <person name="de la Bastide M."/>
            <person name="Spiegel L."/>
            <person name="Nascimento L."/>
            <person name="Zutavern T."/>
            <person name="O'Shaughnessy A."/>
            <person name="Dike S."/>
            <person name="Dedhia N."/>
            <person name="Preston R."/>
            <person name="Balija V."/>
            <person name="McCombie W.R."/>
            <person name="Chow T."/>
            <person name="Chen H."/>
            <person name="Chung M."/>
            <person name="Chen C."/>
            <person name="Shaw J."/>
            <person name="Wu H."/>
            <person name="Hsiao K."/>
            <person name="Chao Y."/>
            <person name="Chu M."/>
            <person name="Cheng C."/>
            <person name="Hour A."/>
            <person name="Lee P."/>
            <person name="Lin S."/>
            <person name="Lin Y."/>
            <person name="Liou J."/>
            <person name="Liu S."/>
            <person name="Hsing Y."/>
            <person name="Raghuvanshi S."/>
            <person name="Mohanty A."/>
            <person name="Bharti A.K."/>
            <person name="Gaur A."/>
            <person name="Gupta V."/>
            <person name="Kumar D."/>
            <person name="Ravi V."/>
            <person name="Vij S."/>
            <person name="Kapur A."/>
            <person name="Khurana P."/>
            <person name="Khurana P."/>
            <person name="Khurana J.P."/>
            <person name="Tyagi A.K."/>
            <person name="Gaikwad K."/>
            <person name="Singh A."/>
            <person name="Dalal V."/>
            <person name="Srivastava S."/>
            <person name="Dixit A."/>
            <person name="Pal A.K."/>
            <person name="Ghazi I.A."/>
            <person name="Yadav M."/>
            <person name="Pandit A."/>
            <person name="Bhargava A."/>
            <person name="Sureshbabu K."/>
            <person name="Batra K."/>
            <person name="Sharma T.R."/>
            <person name="Mohapatra T."/>
            <person name="Singh N.K."/>
            <person name="Messing J."/>
            <person name="Nelson A.B."/>
            <person name="Fuks G."/>
            <person name="Kavchok S."/>
            <person name="Keizer G."/>
            <person name="Linton E."/>
            <person name="Llaca V."/>
            <person name="Song R."/>
            <person name="Tanyolac B."/>
            <person name="Young S."/>
            <person name="Ho-Il K."/>
            <person name="Hahn J.H."/>
            <person name="Sangsakoo G."/>
            <person name="Vanavichit A."/>
            <person name="de Mattos Luiz.A.T."/>
            <person name="Zimmer P.D."/>
            <person name="Malone G."/>
            <person name="Dellagostin O."/>
            <person name="de Oliveira A.C."/>
            <person name="Bevan M."/>
            <person name="Bancroft I."/>
            <person name="Minx P."/>
            <person name="Cordum H."/>
            <person name="Wilson R."/>
            <person name="Cheng Z."/>
            <person name="Jin W."/>
            <person name="Jiang J."/>
            <person name="Leong S.A."/>
            <person name="Iwama H."/>
            <person name="Gojobori T."/>
            <person name="Itoh T."/>
            <person name="Niimura Y."/>
            <person name="Fujii Y."/>
            <person name="Habara T."/>
            <person name="Sakai H."/>
            <person name="Sato Y."/>
            <person name="Wilson G."/>
            <person name="Kumar K."/>
            <person name="McCouch S."/>
            <person name="Juretic N."/>
            <person name="Hoen D."/>
            <person name="Wright S."/>
            <person name="Bruskiewich R."/>
            <person name="Bureau T."/>
            <person name="Miyao A."/>
            <person name="Hirochika H."/>
            <person name="Nishikawa T."/>
            <person name="Kadowaki K."/>
            <person name="Sugiura M."/>
            <person name="Burr B."/>
            <person name="Sasaki T."/>
        </authorList>
    </citation>
    <scope>NUCLEOTIDE SEQUENCE [LARGE SCALE GENOMIC DNA]</scope>
    <source>
        <strain evidence="2">cv. Nipponbare</strain>
    </source>
</reference>
<dbReference type="Proteomes" id="UP000000763">
    <property type="component" value="Chromosome 10"/>
</dbReference>
<protein>
    <submittedName>
        <fullName evidence="1">Uncharacterized protein</fullName>
    </submittedName>
</protein>
<organism evidence="1 2">
    <name type="scientific">Oryza sativa subsp. japonica</name>
    <name type="common">Rice</name>
    <dbReference type="NCBI Taxonomy" id="39947"/>
    <lineage>
        <taxon>Eukaryota</taxon>
        <taxon>Viridiplantae</taxon>
        <taxon>Streptophyta</taxon>
        <taxon>Embryophyta</taxon>
        <taxon>Tracheophyta</taxon>
        <taxon>Spermatophyta</taxon>
        <taxon>Magnoliopsida</taxon>
        <taxon>Liliopsida</taxon>
        <taxon>Poales</taxon>
        <taxon>Poaceae</taxon>
        <taxon>BOP clade</taxon>
        <taxon>Oryzoideae</taxon>
        <taxon>Oryzeae</taxon>
        <taxon>Oryzinae</taxon>
        <taxon>Oryza</taxon>
        <taxon>Oryza sativa</taxon>
    </lineage>
</organism>
<dbReference type="AlphaFoldDB" id="Q94HY2"/>
<sequence>MLLLLLLHERERALELRPPLLERAVVPDGHADEAGGDAGASAVLGRHLAAGAAAGARHEGLVVAEADGHEAEAGGVLEVVHEAVGAVLGAHVDAEHAAGAVARVGDGEEAGVVRVVGEARVGDAEAEAAHPGRVLGGAPRVLLHPEREVREALRELEGHLGVHRRAQQHQGPLLQIFVSIARKHHMHLIV</sequence>